<comment type="similarity">
    <text evidence="2">Belongs to the SusD family.</text>
</comment>
<evidence type="ECO:0000259" key="6">
    <source>
        <dbReference type="Pfam" id="PF07980"/>
    </source>
</evidence>
<evidence type="ECO:0000313" key="9">
    <source>
        <dbReference type="Proteomes" id="UP000451233"/>
    </source>
</evidence>
<dbReference type="AlphaFoldDB" id="A0A7K1XZ26"/>
<dbReference type="Pfam" id="PF07980">
    <property type="entry name" value="SusD_RagB"/>
    <property type="match status" value="1"/>
</dbReference>
<dbReference type="Proteomes" id="UP000451233">
    <property type="component" value="Unassembled WGS sequence"/>
</dbReference>
<keyword evidence="3" id="KW-0732">Signal</keyword>
<protein>
    <submittedName>
        <fullName evidence="8">RagB/SusD family nutrient uptake outer membrane protein</fullName>
    </submittedName>
</protein>
<dbReference type="EMBL" id="WVHS01000002">
    <property type="protein sequence ID" value="MXV16078.1"/>
    <property type="molecule type" value="Genomic_DNA"/>
</dbReference>
<evidence type="ECO:0000256" key="1">
    <source>
        <dbReference type="ARBA" id="ARBA00004442"/>
    </source>
</evidence>
<proteinExistence type="inferred from homology"/>
<dbReference type="SUPFAM" id="SSF48452">
    <property type="entry name" value="TPR-like"/>
    <property type="match status" value="1"/>
</dbReference>
<comment type="caution">
    <text evidence="8">The sequence shown here is derived from an EMBL/GenBank/DDBJ whole genome shotgun (WGS) entry which is preliminary data.</text>
</comment>
<keyword evidence="9" id="KW-1185">Reference proteome</keyword>
<dbReference type="PROSITE" id="PS51257">
    <property type="entry name" value="PROKAR_LIPOPROTEIN"/>
    <property type="match status" value="1"/>
</dbReference>
<dbReference type="Pfam" id="PF14322">
    <property type="entry name" value="SusD-like_3"/>
    <property type="match status" value="1"/>
</dbReference>
<gene>
    <name evidence="8" type="ORF">GS398_12255</name>
</gene>
<evidence type="ECO:0000256" key="5">
    <source>
        <dbReference type="ARBA" id="ARBA00023237"/>
    </source>
</evidence>
<evidence type="ECO:0000256" key="3">
    <source>
        <dbReference type="ARBA" id="ARBA00022729"/>
    </source>
</evidence>
<dbReference type="RefSeq" id="WP_160907033.1">
    <property type="nucleotide sequence ID" value="NZ_WVHS01000002.1"/>
</dbReference>
<organism evidence="8 9">
    <name type="scientific">Hufsiella ginkgonis</name>
    <dbReference type="NCBI Taxonomy" id="2695274"/>
    <lineage>
        <taxon>Bacteria</taxon>
        <taxon>Pseudomonadati</taxon>
        <taxon>Bacteroidota</taxon>
        <taxon>Sphingobacteriia</taxon>
        <taxon>Sphingobacteriales</taxon>
        <taxon>Sphingobacteriaceae</taxon>
        <taxon>Hufsiella</taxon>
    </lineage>
</organism>
<dbReference type="InterPro" id="IPR012944">
    <property type="entry name" value="SusD_RagB_dom"/>
</dbReference>
<evidence type="ECO:0000256" key="4">
    <source>
        <dbReference type="ARBA" id="ARBA00023136"/>
    </source>
</evidence>
<comment type="subcellular location">
    <subcellularLocation>
        <location evidence="1">Cell outer membrane</location>
    </subcellularLocation>
</comment>
<evidence type="ECO:0000256" key="2">
    <source>
        <dbReference type="ARBA" id="ARBA00006275"/>
    </source>
</evidence>
<feature type="domain" description="RagB/SusD" evidence="6">
    <location>
        <begin position="340"/>
        <end position="411"/>
    </location>
</feature>
<feature type="domain" description="SusD-like N-terminal" evidence="7">
    <location>
        <begin position="23"/>
        <end position="225"/>
    </location>
</feature>
<dbReference type="InterPro" id="IPR033985">
    <property type="entry name" value="SusD-like_N"/>
</dbReference>
<accession>A0A7K1XZ26</accession>
<keyword evidence="4" id="KW-0472">Membrane</keyword>
<evidence type="ECO:0000259" key="7">
    <source>
        <dbReference type="Pfam" id="PF14322"/>
    </source>
</evidence>
<dbReference type="InterPro" id="IPR011990">
    <property type="entry name" value="TPR-like_helical_dom_sf"/>
</dbReference>
<name>A0A7K1XZ26_9SPHI</name>
<dbReference type="Gene3D" id="1.25.40.390">
    <property type="match status" value="1"/>
</dbReference>
<keyword evidence="5" id="KW-0998">Cell outer membrane</keyword>
<dbReference type="GO" id="GO:0009279">
    <property type="term" value="C:cell outer membrane"/>
    <property type="evidence" value="ECO:0007669"/>
    <property type="project" value="UniProtKB-SubCell"/>
</dbReference>
<sequence length="458" mass="51030">MKKIIQLIGLGAAVLFVSACGKDFLDKRADKALLVPQNISDFQAMLDNYPLMNTTPIQGEIASDDNYTTEAGYLGLTSQTEKSAYTWSKEPVPGFIGDWTNMYIHVKYANIVLEGLEKIEQTPQNQLEYNLAKGTALFFRAQSFYEMAQIFAEPYVEAKADKTPGIPLVMVSDVNVREGRGTLRQTYDRVIADLTDAAGVLPVTVPVKSRPCKGAALALLARTYLTMGNYEKALSFATSCLALQSKLIDYSTLNAASTRPFPAVLPYANDEVLYYSCFLSYSFTANTTTMVDSTLYRSYNSNDLRKVIFFNDRGKGVITFKGAYSGSGFSNHFTGMTTDEVYLVRSECYARKGDAVNALADLNTLLVTRFKKGTYVPYTASTAEAALNIILTERRKQLLFRGLRWTDLRRLNLELSRAITLKRILGTQTYMLPPNDPRYVFLIPQDELAGNSIAQNPR</sequence>
<reference evidence="8 9" key="1">
    <citation type="submission" date="2019-11" db="EMBL/GenBank/DDBJ databases">
        <title>Pedobacter sp. HMF7056 Genome sequencing and assembly.</title>
        <authorList>
            <person name="Kang H."/>
            <person name="Kim H."/>
            <person name="Joh K."/>
        </authorList>
    </citation>
    <scope>NUCLEOTIDE SEQUENCE [LARGE SCALE GENOMIC DNA]</scope>
    <source>
        <strain evidence="8 9">HMF7056</strain>
    </source>
</reference>
<evidence type="ECO:0000313" key="8">
    <source>
        <dbReference type="EMBL" id="MXV16078.1"/>
    </source>
</evidence>